<dbReference type="Gene3D" id="3.40.1280.10">
    <property type="match status" value="2"/>
</dbReference>
<dbReference type="SUPFAM" id="SSF75217">
    <property type="entry name" value="alpha/beta knot"/>
    <property type="match status" value="1"/>
</dbReference>
<dbReference type="Proteomes" id="UP000799537">
    <property type="component" value="Unassembled WGS sequence"/>
</dbReference>
<dbReference type="GeneID" id="54565082"/>
<dbReference type="Pfam" id="PF02598">
    <property type="entry name" value="Methyltrn_RNA_3"/>
    <property type="match status" value="1"/>
</dbReference>
<comment type="similarity">
    <text evidence="1">Belongs to the class IV-like SAM-binding methyltransferase superfamily.</text>
</comment>
<dbReference type="AlphaFoldDB" id="A0A6A6CYF9"/>
<dbReference type="CDD" id="cd18086">
    <property type="entry name" value="HsC9orf114-like"/>
    <property type="match status" value="1"/>
</dbReference>
<evidence type="ECO:0000313" key="3">
    <source>
        <dbReference type="EMBL" id="KAF2170416.1"/>
    </source>
</evidence>
<dbReference type="SUPFAM" id="SSF50249">
    <property type="entry name" value="Nucleic acid-binding proteins"/>
    <property type="match status" value="1"/>
</dbReference>
<gene>
    <name evidence="3" type="ORF">M409DRAFT_51461</name>
</gene>
<dbReference type="PANTHER" id="PTHR12150:SF13">
    <property type="entry name" value="METHYLTRANSFERASE C9ORF114-RELATED"/>
    <property type="match status" value="1"/>
</dbReference>
<dbReference type="EMBL" id="ML993585">
    <property type="protein sequence ID" value="KAF2170416.1"/>
    <property type="molecule type" value="Genomic_DNA"/>
</dbReference>
<sequence length="350" mass="37991">MDEKDSANNAPSQKRRTQHDDSAPDTSKPSAVFLPAGGRSHTLSIALPGSIIANALTHDQKTSLAGQIARACAVFCVDEIVVFDDGQAEIRDPEQGGYTAFADPNFFLYHVLTYLETPPNLRKSLFPMHPDLRIAGALPSLDMPHHLRSEEWCQFREGITTGVGNGNSTLVDCGLGQRVKISDEVEVNTRVTVQLPEQRPSNPNGPITGEAVAPETPREQAGYYWGYSVRQAASLGSIFTECTFDGGYDVSIGTSERGSPLSAILESGSTSYVEPTWNHLVVVFGGVTGIEMALRADEELQAAGVSKAEEVFDFWINLVPGQGSRTIRTEEAVWVGLTGLRKLVEDRSQR</sequence>
<name>A0A6A6CYF9_ZASCE</name>
<dbReference type="RefSeq" id="XP_033671305.1">
    <property type="nucleotide sequence ID" value="XM_033811810.1"/>
</dbReference>
<keyword evidence="4" id="KW-1185">Reference proteome</keyword>
<evidence type="ECO:0000256" key="2">
    <source>
        <dbReference type="SAM" id="MobiDB-lite"/>
    </source>
</evidence>
<evidence type="ECO:0000256" key="1">
    <source>
        <dbReference type="ARBA" id="ARBA00009841"/>
    </source>
</evidence>
<reference evidence="3" key="1">
    <citation type="journal article" date="2020" name="Stud. Mycol.">
        <title>101 Dothideomycetes genomes: a test case for predicting lifestyles and emergence of pathogens.</title>
        <authorList>
            <person name="Haridas S."/>
            <person name="Albert R."/>
            <person name="Binder M."/>
            <person name="Bloem J."/>
            <person name="Labutti K."/>
            <person name="Salamov A."/>
            <person name="Andreopoulos B."/>
            <person name="Baker S."/>
            <person name="Barry K."/>
            <person name="Bills G."/>
            <person name="Bluhm B."/>
            <person name="Cannon C."/>
            <person name="Castanera R."/>
            <person name="Culley D."/>
            <person name="Daum C."/>
            <person name="Ezra D."/>
            <person name="Gonzalez J."/>
            <person name="Henrissat B."/>
            <person name="Kuo A."/>
            <person name="Liang C."/>
            <person name="Lipzen A."/>
            <person name="Lutzoni F."/>
            <person name="Magnuson J."/>
            <person name="Mondo S."/>
            <person name="Nolan M."/>
            <person name="Ohm R."/>
            <person name="Pangilinan J."/>
            <person name="Park H.-J."/>
            <person name="Ramirez L."/>
            <person name="Alfaro M."/>
            <person name="Sun H."/>
            <person name="Tritt A."/>
            <person name="Yoshinaga Y."/>
            <person name="Zwiers L.-H."/>
            <person name="Turgeon B."/>
            <person name="Goodwin S."/>
            <person name="Spatafora J."/>
            <person name="Crous P."/>
            <person name="Grigoriev I."/>
        </authorList>
    </citation>
    <scope>NUCLEOTIDE SEQUENCE</scope>
    <source>
        <strain evidence="3">ATCC 36951</strain>
    </source>
</reference>
<organism evidence="3 4">
    <name type="scientific">Zasmidium cellare ATCC 36951</name>
    <dbReference type="NCBI Taxonomy" id="1080233"/>
    <lineage>
        <taxon>Eukaryota</taxon>
        <taxon>Fungi</taxon>
        <taxon>Dikarya</taxon>
        <taxon>Ascomycota</taxon>
        <taxon>Pezizomycotina</taxon>
        <taxon>Dothideomycetes</taxon>
        <taxon>Dothideomycetidae</taxon>
        <taxon>Mycosphaerellales</taxon>
        <taxon>Mycosphaerellaceae</taxon>
        <taxon>Zasmidium</taxon>
    </lineage>
</organism>
<protein>
    <recommendedName>
        <fullName evidence="5">DUF171-domain-containing protein</fullName>
    </recommendedName>
</protein>
<accession>A0A6A6CYF9</accession>
<proteinExistence type="inferred from homology"/>
<evidence type="ECO:0000313" key="4">
    <source>
        <dbReference type="Proteomes" id="UP000799537"/>
    </source>
</evidence>
<dbReference type="InterPro" id="IPR029026">
    <property type="entry name" value="tRNA_m1G_MTases_N"/>
</dbReference>
<dbReference type="InterPro" id="IPR012340">
    <property type="entry name" value="NA-bd_OB-fold"/>
</dbReference>
<dbReference type="PANTHER" id="PTHR12150">
    <property type="entry name" value="CLASS IV SAM-BINDING METHYLTRANSFERASE-RELATED"/>
    <property type="match status" value="1"/>
</dbReference>
<dbReference type="InterPro" id="IPR003750">
    <property type="entry name" value="Put_MeTrfase-C9orf114-like"/>
</dbReference>
<feature type="region of interest" description="Disordered" evidence="2">
    <location>
        <begin position="1"/>
        <end position="33"/>
    </location>
</feature>
<dbReference type="OrthoDB" id="361029at2759"/>
<dbReference type="InterPro" id="IPR029028">
    <property type="entry name" value="Alpha/beta_knot_MTases"/>
</dbReference>
<evidence type="ECO:0008006" key="5">
    <source>
        <dbReference type="Google" id="ProtNLM"/>
    </source>
</evidence>